<accession>A0A5B7J2V7</accession>
<evidence type="ECO:0000256" key="1">
    <source>
        <dbReference type="SAM" id="MobiDB-lite"/>
    </source>
</evidence>
<name>A0A5B7J2V7_PORTR</name>
<comment type="caution">
    <text evidence="2">The sequence shown here is derived from an EMBL/GenBank/DDBJ whole genome shotgun (WGS) entry which is preliminary data.</text>
</comment>
<keyword evidence="3" id="KW-1185">Reference proteome</keyword>
<protein>
    <submittedName>
        <fullName evidence="2">Uncharacterized protein</fullName>
    </submittedName>
</protein>
<evidence type="ECO:0000313" key="2">
    <source>
        <dbReference type="EMBL" id="MPC88783.1"/>
    </source>
</evidence>
<gene>
    <name evidence="2" type="ORF">E2C01_083704</name>
</gene>
<evidence type="ECO:0000313" key="3">
    <source>
        <dbReference type="Proteomes" id="UP000324222"/>
    </source>
</evidence>
<dbReference type="Proteomes" id="UP000324222">
    <property type="component" value="Unassembled WGS sequence"/>
</dbReference>
<reference evidence="2 3" key="1">
    <citation type="submission" date="2019-05" db="EMBL/GenBank/DDBJ databases">
        <title>Another draft genome of Portunus trituberculatus and its Hox gene families provides insights of decapod evolution.</title>
        <authorList>
            <person name="Jeong J.-H."/>
            <person name="Song I."/>
            <person name="Kim S."/>
            <person name="Choi T."/>
            <person name="Kim D."/>
            <person name="Ryu S."/>
            <person name="Kim W."/>
        </authorList>
    </citation>
    <scope>NUCLEOTIDE SEQUENCE [LARGE SCALE GENOMIC DNA]</scope>
    <source>
        <tissue evidence="2">Muscle</tissue>
    </source>
</reference>
<proteinExistence type="predicted"/>
<feature type="compositionally biased region" description="Basic and acidic residues" evidence="1">
    <location>
        <begin position="1"/>
        <end position="10"/>
    </location>
</feature>
<sequence>MGEGTRRSEREEEEGREARSQYQDVTWLRHRGAPRAHVLSQPQSRAY</sequence>
<feature type="region of interest" description="Disordered" evidence="1">
    <location>
        <begin position="1"/>
        <end position="28"/>
    </location>
</feature>
<dbReference type="AlphaFoldDB" id="A0A5B7J2V7"/>
<organism evidence="2 3">
    <name type="scientific">Portunus trituberculatus</name>
    <name type="common">Swimming crab</name>
    <name type="synonym">Neptunus trituberculatus</name>
    <dbReference type="NCBI Taxonomy" id="210409"/>
    <lineage>
        <taxon>Eukaryota</taxon>
        <taxon>Metazoa</taxon>
        <taxon>Ecdysozoa</taxon>
        <taxon>Arthropoda</taxon>
        <taxon>Crustacea</taxon>
        <taxon>Multicrustacea</taxon>
        <taxon>Malacostraca</taxon>
        <taxon>Eumalacostraca</taxon>
        <taxon>Eucarida</taxon>
        <taxon>Decapoda</taxon>
        <taxon>Pleocyemata</taxon>
        <taxon>Brachyura</taxon>
        <taxon>Eubrachyura</taxon>
        <taxon>Portunoidea</taxon>
        <taxon>Portunidae</taxon>
        <taxon>Portuninae</taxon>
        <taxon>Portunus</taxon>
    </lineage>
</organism>
<dbReference type="EMBL" id="VSRR010078943">
    <property type="protein sequence ID" value="MPC88783.1"/>
    <property type="molecule type" value="Genomic_DNA"/>
</dbReference>